<name>A0A501QCA2_9FLAO</name>
<organism evidence="3 4">
    <name type="scientific">Flavobacterium microcysteis</name>
    <dbReference type="NCBI Taxonomy" id="2596891"/>
    <lineage>
        <taxon>Bacteria</taxon>
        <taxon>Pseudomonadati</taxon>
        <taxon>Bacteroidota</taxon>
        <taxon>Flavobacteriia</taxon>
        <taxon>Flavobacteriales</taxon>
        <taxon>Flavobacteriaceae</taxon>
        <taxon>Flavobacterium</taxon>
    </lineage>
</organism>
<gene>
    <name evidence="3" type="ORF">FJA49_08865</name>
</gene>
<dbReference type="Pfam" id="PF18962">
    <property type="entry name" value="Por_Secre_tail"/>
    <property type="match status" value="1"/>
</dbReference>
<accession>A0A501QCA2</accession>
<proteinExistence type="predicted"/>
<protein>
    <submittedName>
        <fullName evidence="3">T9SS type A sorting domain-containing protein</fullName>
    </submittedName>
</protein>
<dbReference type="AlphaFoldDB" id="A0A501QCA2"/>
<dbReference type="EMBL" id="VFJE01000053">
    <property type="protein sequence ID" value="TPD70002.1"/>
    <property type="molecule type" value="Genomic_DNA"/>
</dbReference>
<keyword evidence="1" id="KW-0732">Signal</keyword>
<dbReference type="Gene3D" id="2.60.120.200">
    <property type="match status" value="1"/>
</dbReference>
<feature type="domain" description="Secretion system C-terminal sorting" evidence="2">
    <location>
        <begin position="243"/>
        <end position="305"/>
    </location>
</feature>
<dbReference type="Proteomes" id="UP000319175">
    <property type="component" value="Unassembled WGS sequence"/>
</dbReference>
<dbReference type="NCBIfam" id="TIGR04183">
    <property type="entry name" value="Por_Secre_tail"/>
    <property type="match status" value="1"/>
</dbReference>
<dbReference type="RefSeq" id="WP_140000608.1">
    <property type="nucleotide sequence ID" value="NZ_VFJE01000053.1"/>
</dbReference>
<comment type="caution">
    <text evidence="3">The sequence shown here is derived from an EMBL/GenBank/DDBJ whole genome shotgun (WGS) entry which is preliminary data.</text>
</comment>
<evidence type="ECO:0000313" key="3">
    <source>
        <dbReference type="EMBL" id="TPD70002.1"/>
    </source>
</evidence>
<dbReference type="OrthoDB" id="1273278at2"/>
<reference evidence="3 4" key="1">
    <citation type="submission" date="2019-06" db="EMBL/GenBank/DDBJ databases">
        <title>Flavobacterium sp. MaA-Y11 from geoumgang.</title>
        <authorList>
            <person name="Jeong S."/>
        </authorList>
    </citation>
    <scope>NUCLEOTIDE SEQUENCE [LARGE SCALE GENOMIC DNA]</scope>
    <source>
        <strain evidence="3 4">MaA-Y11</strain>
    </source>
</reference>
<sequence length="311" mass="34037">MKNLLLLATLLVTTVFYGQLPVWVNSFDSPDDMIGWTFHDLNANGNKWVQGQNIYHNGTSLTYGTSGVLRFSISNVPSGNATGFATENDWVISPEIDLTSVSGTITLAAYIGRQRTTHLTLGRFLYIYTSTPEKQVPDLSDFQSMALDGAGEQIAYPYTIIAGEGVNHPFPSDLTQFVESLVDISAFAGKKIYIGLWSNRITSGPTSGQNVQNINIDEMGIYVTPLSTKDTEKGLNATKIMQNPAMSELVLELNPSLSAEQTTVKVYNMMGQEIMTAPFNTRTDVSSLSVGTYLITVTDGTTVEKLKFIKK</sequence>
<reference evidence="3 4" key="2">
    <citation type="submission" date="2019-06" db="EMBL/GenBank/DDBJ databases">
        <authorList>
            <person name="Seo Y."/>
        </authorList>
    </citation>
    <scope>NUCLEOTIDE SEQUENCE [LARGE SCALE GENOMIC DNA]</scope>
    <source>
        <strain evidence="3 4">MaA-Y11</strain>
    </source>
</reference>
<keyword evidence="4" id="KW-1185">Reference proteome</keyword>
<dbReference type="InterPro" id="IPR026444">
    <property type="entry name" value="Secre_tail"/>
</dbReference>
<evidence type="ECO:0000313" key="4">
    <source>
        <dbReference type="Proteomes" id="UP000319175"/>
    </source>
</evidence>
<evidence type="ECO:0000256" key="1">
    <source>
        <dbReference type="ARBA" id="ARBA00022729"/>
    </source>
</evidence>
<evidence type="ECO:0000259" key="2">
    <source>
        <dbReference type="Pfam" id="PF18962"/>
    </source>
</evidence>